<feature type="domain" description="Regulator of ribonuclease activity B" evidence="2">
    <location>
        <begin position="86"/>
        <end position="187"/>
    </location>
</feature>
<keyword evidence="4" id="KW-1185">Reference proteome</keyword>
<dbReference type="Pfam" id="PF06877">
    <property type="entry name" value="RraB"/>
    <property type="match status" value="1"/>
</dbReference>
<dbReference type="SUPFAM" id="SSF89946">
    <property type="entry name" value="Hypothetical protein VC0424"/>
    <property type="match status" value="1"/>
</dbReference>
<evidence type="ECO:0000313" key="3">
    <source>
        <dbReference type="EMBL" id="ADL51393.1"/>
    </source>
</evidence>
<dbReference type="Gene3D" id="3.30.70.970">
    <property type="entry name" value="RraB-like"/>
    <property type="match status" value="1"/>
</dbReference>
<protein>
    <recommendedName>
        <fullName evidence="2">Regulator of ribonuclease activity B domain-containing protein</fullName>
    </recommendedName>
</protein>
<dbReference type="InterPro" id="IPR009671">
    <property type="entry name" value="RraB_dom"/>
</dbReference>
<dbReference type="AlphaFoldDB" id="D9SX32"/>
<accession>D9SX32</accession>
<sequence length="191" mass="21556">MKSYILKLIIIGGCIFSVMTLQGCEKNKEARNNSSISNNTEVSNSANSSNSDENNNKDVKRDNDSSKSNDVSNGNELVKPKNPRDEYDIQVIEQLKKAGSGLSKEHEIEHHFVIYGDKKKADGVISELVKQNYKVTELEEDQDNGESYYFFDAIISSMVKPEIISSQTYTMEKIADKYDIEYDGWGCMVVK</sequence>
<proteinExistence type="predicted"/>
<organism evidence="3 4">
    <name type="scientific">Clostridium cellulovorans (strain ATCC 35296 / DSM 3052 / OCM 3 / 743B)</name>
    <dbReference type="NCBI Taxonomy" id="573061"/>
    <lineage>
        <taxon>Bacteria</taxon>
        <taxon>Bacillati</taxon>
        <taxon>Bacillota</taxon>
        <taxon>Clostridia</taxon>
        <taxon>Eubacteriales</taxon>
        <taxon>Clostridiaceae</taxon>
        <taxon>Clostridium</taxon>
    </lineage>
</organism>
<evidence type="ECO:0000256" key="1">
    <source>
        <dbReference type="SAM" id="MobiDB-lite"/>
    </source>
</evidence>
<dbReference type="eggNOG" id="COG3076">
    <property type="taxonomic scope" value="Bacteria"/>
</dbReference>
<gene>
    <name evidence="3" type="ordered locus">Clocel_1649</name>
</gene>
<name>D9SX32_CLOC7</name>
<reference evidence="3 4" key="1">
    <citation type="submission" date="2010-08" db="EMBL/GenBank/DDBJ databases">
        <title>Complete sequence of Clostridium cellulovorans 743B.</title>
        <authorList>
            <consortium name="US DOE Joint Genome Institute"/>
            <person name="Lucas S."/>
            <person name="Copeland A."/>
            <person name="Lapidus A."/>
            <person name="Cheng J.-F."/>
            <person name="Bruce D."/>
            <person name="Goodwin L."/>
            <person name="Pitluck S."/>
            <person name="Chertkov O."/>
            <person name="Detter J.C."/>
            <person name="Han C."/>
            <person name="Tapia R."/>
            <person name="Land M."/>
            <person name="Hauser L."/>
            <person name="Chang Y.-J."/>
            <person name="Jeffries C."/>
            <person name="Kyrpides N."/>
            <person name="Ivanova N."/>
            <person name="Mikhailova N."/>
            <person name="Hemme C.L."/>
            <person name="Woyke T."/>
        </authorList>
    </citation>
    <scope>NUCLEOTIDE SEQUENCE [LARGE SCALE GENOMIC DNA]</scope>
    <source>
        <strain evidence="4">ATCC 35296 / DSM 3052 / OCM 3 / 743B</strain>
    </source>
</reference>
<dbReference type="InterPro" id="IPR036701">
    <property type="entry name" value="RraB-like_sf"/>
</dbReference>
<evidence type="ECO:0000259" key="2">
    <source>
        <dbReference type="Pfam" id="PF06877"/>
    </source>
</evidence>
<dbReference type="HOGENOM" id="CLU_1419248_0_0_9"/>
<dbReference type="KEGG" id="ccb:Clocel_1649"/>
<feature type="region of interest" description="Disordered" evidence="1">
    <location>
        <begin position="29"/>
        <end position="83"/>
    </location>
</feature>
<dbReference type="RefSeq" id="WP_010077394.1">
    <property type="nucleotide sequence ID" value="NC_014393.1"/>
</dbReference>
<dbReference type="PROSITE" id="PS51257">
    <property type="entry name" value="PROKAR_LIPOPROTEIN"/>
    <property type="match status" value="1"/>
</dbReference>
<dbReference type="OrthoDB" id="7839302at2"/>
<feature type="compositionally biased region" description="Low complexity" evidence="1">
    <location>
        <begin position="37"/>
        <end position="53"/>
    </location>
</feature>
<evidence type="ECO:0000313" key="4">
    <source>
        <dbReference type="Proteomes" id="UP000002730"/>
    </source>
</evidence>
<dbReference type="EMBL" id="CP002160">
    <property type="protein sequence ID" value="ADL51393.1"/>
    <property type="molecule type" value="Genomic_DNA"/>
</dbReference>
<dbReference type="Proteomes" id="UP000002730">
    <property type="component" value="Chromosome"/>
</dbReference>
<dbReference type="STRING" id="573061.Clocel_1649"/>
<feature type="compositionally biased region" description="Basic and acidic residues" evidence="1">
    <location>
        <begin position="54"/>
        <end position="67"/>
    </location>
</feature>